<comment type="caution">
    <text evidence="2">The sequence shown here is derived from an EMBL/GenBank/DDBJ whole genome shotgun (WGS) entry which is preliminary data.</text>
</comment>
<accession>A0A4R5Q5L6</accession>
<gene>
    <name evidence="2" type="ORF">E2C06_33940</name>
</gene>
<feature type="chain" id="PRO_5020685047" description="Outer membrane protein assembly factor BamE" evidence="1">
    <location>
        <begin position="17"/>
        <end position="120"/>
    </location>
</feature>
<evidence type="ECO:0000256" key="1">
    <source>
        <dbReference type="SAM" id="SignalP"/>
    </source>
</evidence>
<feature type="signal peptide" evidence="1">
    <location>
        <begin position="1"/>
        <end position="16"/>
    </location>
</feature>
<sequence length="120" mass="13127">MFRLLLLLPLLLGACATEPPLETRLQPLVGKTEAELVQALGVPSATYEAGGDRFLQYEDQTSTIYPGDPYWGGRYRRFGGPIYSPPLVITRTCAITFALAGQKGGDRRVASFTFRGNGCR</sequence>
<name>A0A4R5Q5L6_9PROT</name>
<evidence type="ECO:0000313" key="3">
    <source>
        <dbReference type="Proteomes" id="UP000295096"/>
    </source>
</evidence>
<dbReference type="AlphaFoldDB" id="A0A4R5Q5L6"/>
<keyword evidence="1" id="KW-0732">Signal</keyword>
<dbReference type="PROSITE" id="PS51257">
    <property type="entry name" value="PROKAR_LIPOPROTEIN"/>
    <property type="match status" value="1"/>
</dbReference>
<evidence type="ECO:0000313" key="2">
    <source>
        <dbReference type="EMBL" id="TDH58180.1"/>
    </source>
</evidence>
<keyword evidence="3" id="KW-1185">Reference proteome</keyword>
<dbReference type="EMBL" id="SMSJ01000146">
    <property type="protein sequence ID" value="TDH58180.1"/>
    <property type="molecule type" value="Genomic_DNA"/>
</dbReference>
<dbReference type="RefSeq" id="WP_133292973.1">
    <property type="nucleotide sequence ID" value="NZ_SMSJ01000146.1"/>
</dbReference>
<proteinExistence type="predicted"/>
<reference evidence="2 3" key="1">
    <citation type="journal article" date="2016" name="J. Microbiol.">
        <title>Dankookia rubra gen. nov., sp. nov., an alphaproteobacterium isolated from sediment of a shallow stream.</title>
        <authorList>
            <person name="Kim W.H."/>
            <person name="Kim D.H."/>
            <person name="Kang K."/>
            <person name="Ahn T.Y."/>
        </authorList>
    </citation>
    <scope>NUCLEOTIDE SEQUENCE [LARGE SCALE GENOMIC DNA]</scope>
    <source>
        <strain evidence="2 3">JCM30602</strain>
    </source>
</reference>
<dbReference type="OrthoDB" id="7284935at2"/>
<evidence type="ECO:0008006" key="4">
    <source>
        <dbReference type="Google" id="ProtNLM"/>
    </source>
</evidence>
<organism evidence="2 3">
    <name type="scientific">Dankookia rubra</name>
    <dbReference type="NCBI Taxonomy" id="1442381"/>
    <lineage>
        <taxon>Bacteria</taxon>
        <taxon>Pseudomonadati</taxon>
        <taxon>Pseudomonadota</taxon>
        <taxon>Alphaproteobacteria</taxon>
        <taxon>Acetobacterales</taxon>
        <taxon>Roseomonadaceae</taxon>
        <taxon>Dankookia</taxon>
    </lineage>
</organism>
<protein>
    <recommendedName>
        <fullName evidence="4">Outer membrane protein assembly factor BamE</fullName>
    </recommendedName>
</protein>
<dbReference type="Proteomes" id="UP000295096">
    <property type="component" value="Unassembled WGS sequence"/>
</dbReference>